<evidence type="ECO:0000259" key="11">
    <source>
        <dbReference type="Pfam" id="PF10487"/>
    </source>
</evidence>
<dbReference type="GO" id="GO:0006405">
    <property type="term" value="P:RNA export from nucleus"/>
    <property type="evidence" value="ECO:0007669"/>
    <property type="project" value="TreeGrafter"/>
</dbReference>
<dbReference type="InterPro" id="IPR048883">
    <property type="entry name" value="Nup188_N-subdom_III"/>
</dbReference>
<dbReference type="GO" id="GO:0006606">
    <property type="term" value="P:protein import into nucleus"/>
    <property type="evidence" value="ECO:0007669"/>
    <property type="project" value="TreeGrafter"/>
</dbReference>
<dbReference type="GO" id="GO:0044611">
    <property type="term" value="C:nuclear pore inner ring"/>
    <property type="evidence" value="ECO:0007669"/>
    <property type="project" value="TreeGrafter"/>
</dbReference>
<comment type="similarity">
    <text evidence="8">Belongs to the Nup188 family.</text>
</comment>
<organism evidence="14 15">
    <name type="scientific">Scleroderma citrinum Foug A</name>
    <dbReference type="NCBI Taxonomy" id="1036808"/>
    <lineage>
        <taxon>Eukaryota</taxon>
        <taxon>Fungi</taxon>
        <taxon>Dikarya</taxon>
        <taxon>Basidiomycota</taxon>
        <taxon>Agaricomycotina</taxon>
        <taxon>Agaricomycetes</taxon>
        <taxon>Agaricomycetidae</taxon>
        <taxon>Boletales</taxon>
        <taxon>Sclerodermatineae</taxon>
        <taxon>Sclerodermataceae</taxon>
        <taxon>Scleroderma</taxon>
    </lineage>
</organism>
<dbReference type="GO" id="GO:0051028">
    <property type="term" value="P:mRNA transport"/>
    <property type="evidence" value="ECO:0007669"/>
    <property type="project" value="UniProtKB-KW"/>
</dbReference>
<evidence type="ECO:0000259" key="12">
    <source>
        <dbReference type="Pfam" id="PF18378"/>
    </source>
</evidence>
<evidence type="ECO:0000256" key="3">
    <source>
        <dbReference type="ARBA" id="ARBA00022816"/>
    </source>
</evidence>
<proteinExistence type="inferred from homology"/>
<dbReference type="PANTHER" id="PTHR31431">
    <property type="entry name" value="NUCLEOPORIN NUP188 HOMOLOG"/>
    <property type="match status" value="1"/>
</dbReference>
<evidence type="ECO:0000256" key="2">
    <source>
        <dbReference type="ARBA" id="ARBA00022448"/>
    </source>
</evidence>
<feature type="region of interest" description="Disordered" evidence="10">
    <location>
        <begin position="1946"/>
        <end position="1973"/>
    </location>
</feature>
<reference evidence="15" key="2">
    <citation type="submission" date="2015-01" db="EMBL/GenBank/DDBJ databases">
        <title>Evolutionary Origins and Diversification of the Mycorrhizal Mutualists.</title>
        <authorList>
            <consortium name="DOE Joint Genome Institute"/>
            <consortium name="Mycorrhizal Genomics Consortium"/>
            <person name="Kohler A."/>
            <person name="Kuo A."/>
            <person name="Nagy L.G."/>
            <person name="Floudas D."/>
            <person name="Copeland A."/>
            <person name="Barry K.W."/>
            <person name="Cichocki N."/>
            <person name="Veneault-Fourrey C."/>
            <person name="LaButti K."/>
            <person name="Lindquist E.A."/>
            <person name="Lipzen A."/>
            <person name="Lundell T."/>
            <person name="Morin E."/>
            <person name="Murat C."/>
            <person name="Riley R."/>
            <person name="Ohm R."/>
            <person name="Sun H."/>
            <person name="Tunlid A."/>
            <person name="Henrissat B."/>
            <person name="Grigoriev I.V."/>
            <person name="Hibbett D.S."/>
            <person name="Martin F."/>
        </authorList>
    </citation>
    <scope>NUCLEOTIDE SEQUENCE [LARGE SCALE GENOMIC DNA]</scope>
    <source>
        <strain evidence="15">Foug A</strain>
    </source>
</reference>
<dbReference type="InterPro" id="IPR018864">
    <property type="entry name" value="Nucleoporin_Nup188_N"/>
</dbReference>
<dbReference type="Pfam" id="PF21093">
    <property type="entry name" value="Nup188_N-subdom_III"/>
    <property type="match status" value="1"/>
</dbReference>
<name>A0A0C3CU12_9AGAM</name>
<evidence type="ECO:0000313" key="14">
    <source>
        <dbReference type="EMBL" id="KIM52060.1"/>
    </source>
</evidence>
<dbReference type="FunCoup" id="A0A0C3CU12">
    <property type="interactions" value="60"/>
</dbReference>
<feature type="domain" description="Nucleoporin Nup188 N-terminal subdomain III" evidence="13">
    <location>
        <begin position="692"/>
        <end position="1105"/>
    </location>
</feature>
<keyword evidence="7" id="KW-0539">Nucleus</keyword>
<evidence type="ECO:0000256" key="4">
    <source>
        <dbReference type="ARBA" id="ARBA00022927"/>
    </source>
</evidence>
<keyword evidence="3" id="KW-0509">mRNA transport</keyword>
<gene>
    <name evidence="14" type="ORF">SCLCIDRAFT_32933</name>
</gene>
<dbReference type="InParanoid" id="A0A0C3CU12"/>
<keyword evidence="2" id="KW-0813">Transport</keyword>
<keyword evidence="15" id="KW-1185">Reference proteome</keyword>
<feature type="domain" description="Nuclear pore protein Nup188 C-terminal" evidence="12">
    <location>
        <begin position="1473"/>
        <end position="1649"/>
    </location>
</feature>
<evidence type="ECO:0000259" key="13">
    <source>
        <dbReference type="Pfam" id="PF21093"/>
    </source>
</evidence>
<dbReference type="InterPro" id="IPR041634">
    <property type="entry name" value="Nup188_C"/>
</dbReference>
<feature type="domain" description="Nucleoporin Nup188 N-terminal" evidence="11">
    <location>
        <begin position="44"/>
        <end position="358"/>
    </location>
</feature>
<dbReference type="Gene3D" id="1.25.10.70">
    <property type="match status" value="1"/>
</dbReference>
<feature type="compositionally biased region" description="Basic and acidic residues" evidence="10">
    <location>
        <begin position="1952"/>
        <end position="1966"/>
    </location>
</feature>
<dbReference type="Pfam" id="PF10487">
    <property type="entry name" value="Nup188_N"/>
    <property type="match status" value="1"/>
</dbReference>
<evidence type="ECO:0000313" key="15">
    <source>
        <dbReference type="Proteomes" id="UP000053989"/>
    </source>
</evidence>
<dbReference type="GO" id="GO:0017056">
    <property type="term" value="F:structural constituent of nuclear pore"/>
    <property type="evidence" value="ECO:0007669"/>
    <property type="project" value="InterPro"/>
</dbReference>
<dbReference type="EMBL" id="KN822226">
    <property type="protein sequence ID" value="KIM52060.1"/>
    <property type="molecule type" value="Genomic_DNA"/>
</dbReference>
<keyword evidence="4" id="KW-0653">Protein transport</keyword>
<reference evidence="14 15" key="1">
    <citation type="submission" date="2014-04" db="EMBL/GenBank/DDBJ databases">
        <authorList>
            <consortium name="DOE Joint Genome Institute"/>
            <person name="Kuo A."/>
            <person name="Kohler A."/>
            <person name="Nagy L.G."/>
            <person name="Floudas D."/>
            <person name="Copeland A."/>
            <person name="Barry K.W."/>
            <person name="Cichocki N."/>
            <person name="Veneault-Fourrey C."/>
            <person name="LaButti K."/>
            <person name="Lindquist E.A."/>
            <person name="Lipzen A."/>
            <person name="Lundell T."/>
            <person name="Morin E."/>
            <person name="Murat C."/>
            <person name="Sun H."/>
            <person name="Tunlid A."/>
            <person name="Henrissat B."/>
            <person name="Grigoriev I.V."/>
            <person name="Hibbett D.S."/>
            <person name="Martin F."/>
            <person name="Nordberg H.P."/>
            <person name="Cantor M.N."/>
            <person name="Hua S.X."/>
        </authorList>
    </citation>
    <scope>NUCLEOTIDE SEQUENCE [LARGE SCALE GENOMIC DNA]</scope>
    <source>
        <strain evidence="14 15">Foug A</strain>
    </source>
</reference>
<keyword evidence="5" id="KW-0811">Translocation</keyword>
<sequence length="2037" mass="225541">MSGEPSQRSTLIDVTYQQLHAFLSGRLEGAPPDQITQIIKPRIEQLRNVSRPYGKPNSASRKAIESGTVTFSDGVKVQVDDVTKEFTIALSTHFDIDEIQAVILLRSFLYNEGLSMNGSSSDKSLLEELIAAITPFYYSERLFVLRTLIPLFRAQQNSADFIHPIASENLPKIIPDGHAFAEELIDEYLRKTSEGIPHNFSGDPRAASRWAKQNCKEQLVMLEVVFWAMWGYVSCEGPVVVKLYQTASDTNLGSSQQNTTLLLDDEGAQILQDSAALWILITIEVLELERIAEPDGVEISLSPKDKAFYISSPESLKQIHTLVMSHSDSQHACAYLAWAFVLSHLHAKAQEAKEVPESYRSFLQSTLVHPGRGKDREPTHTLMARTALSNDVGLFKLLLNLLTSSPVFVTAVAWRTGSTVTDPNAIAFRSVTKGFAMAIVELVPVELIPDFDSLVEVWIALFGRSESRSVAGICKQFWQYDWHQGTARRAIFDVARSRFPIHFRPLVRLLRAMTGCGFLDTDPLSTTASAEDSRVSDVNGDAADREICSQHVFYYMDKLPTFSLVIPLSSCSGPNAVYERVQYGSSATGPGLTYTNIRAIRLPGGSIIPPRSTGRLLSSDGGDFVAVCWEHEYNGWKVVIDVLTEYVTRRRIYSGTADLYQDVTFGRMGPGSVPLALRLEDVGMEIDEGGDEALATDALDLIRSVIQDKPALAEELVESLETDVTSNDNDSQPPDLVQLTTMILEEALSRSQSRNFSRTQLVTSAMSVLSALLTLPKYSLRVWLYIRSTSALFNSSQTSGFVAVALSAERVSGQYTMTLALLHLVQQLFQEAFASVLTVFADNQRLRQVKEEVLLRAVSFVHGEIWVEQLGWKYVQLGDRFEIGRRVSSLYSYILVQSPPAISSRPFPALSQAVIDALLHKAASSTIHPLVSAVAASPHVLSHLYSSRRFGDARRLIFLLESHLQLIRLVLDYKQQMSPQNLKPSLLEQALCSRIGSGAGFSDSTRPRVDPVDVLVNFVKERDVGTIVPLEAMKVLHALCASLSMTVPSPSTIVGHLANPEATVVSLVRIVQHPYDELALRIAVWNFITLAVDKEPALSNLFVAGDFRIPSIKGKDKLQQDNGDKKKQTSALDVASNTLTHWKDLWEANPQLLASVLHFLHVVWQHGLEHKPLIDATRQNEEFWNRVAAIAREELGPNPDYVTNTFVVLDDERRSDLREAVFVQAYRGMAKSYAVRIIGQDMFLQLRPTSSCSPIPKPLSYAKLAPMFKAEDQLNELMMEVVSSSYDPSLYDKLAEHLSENLRNLSLEQIRSQDVLVNREFGDDFMFSPQLLRSRLQLYATDEERANDALEIEKQVSSINLNLSLSHSQIALGEAWQFLFKQMLPFIRAETGIRPHLLSLASTISGDLAREKRQGDMAATIHGTRLSVLLSILEVAWFSTTDTMAEVDSFISLVSNIHILLLNEAQPPSQSFLGDHPVPFHRTLLQILYFVVRQSRNMARRPKALNASKRLTVSELVEATLTLVIDALRLTFDSARSRLDLDLDRDMELLVAVFEQCTRPDVCSSSLPWLTKCHETDAINSSLELLVRTDITGLSDLPLLRVRRLPLYAPHILLFHMALVSIPSGAERFASAGVISAFSNNSLTPAISAGQVDVMLPELPGERSPAHKAYCSMLAIIAGVISSLDRQHQCFTAEACGIVPLYGKQIARALSWSIGDPVSLPLLEEMEQVVNLFYVIAESAPPRTNPNPVITKVLRIFATHALILLQQLNYALTHPNHLASLLEPVTADERAAIEKEPVATSLSSIDMIDPLKHPLTARLVHHVFRLSGLTVSTLVSTSQAYGVLLGEQEDWPVHEALIVPHSKVVLGEPASLGTLLELANCSLDVLRNLVNRPAGQAIVPATSLKDIPLDVRQATFAVRRNLEALLVYAVTQLAMWVSKPDFDPAGTDMETDEHSAQALEVRESTSKGRAPRPSLTLAERLRRGMTGEMAADLQALLARSKPVLAKSDEVLDKPETAGDLTLVLSRFLNERVIAPAA</sequence>
<evidence type="ECO:0000256" key="5">
    <source>
        <dbReference type="ARBA" id="ARBA00023010"/>
    </source>
</evidence>
<evidence type="ECO:0000256" key="9">
    <source>
        <dbReference type="ARBA" id="ARBA00040174"/>
    </source>
</evidence>
<dbReference type="InterPro" id="IPR044840">
    <property type="entry name" value="Nup188"/>
</dbReference>
<evidence type="ECO:0000256" key="8">
    <source>
        <dbReference type="ARBA" id="ARBA00038387"/>
    </source>
</evidence>
<dbReference type="STRING" id="1036808.A0A0C3CU12"/>
<accession>A0A0C3CU12</accession>
<dbReference type="Proteomes" id="UP000053989">
    <property type="component" value="Unassembled WGS sequence"/>
</dbReference>
<evidence type="ECO:0000256" key="7">
    <source>
        <dbReference type="ARBA" id="ARBA00023242"/>
    </source>
</evidence>
<dbReference type="Pfam" id="PF18378">
    <property type="entry name" value="Nup188_C"/>
    <property type="match status" value="1"/>
</dbReference>
<dbReference type="HOGENOM" id="CLU_233373_0_0_1"/>
<dbReference type="PANTHER" id="PTHR31431:SF1">
    <property type="entry name" value="NUCLEOPORIN NUP188"/>
    <property type="match status" value="1"/>
</dbReference>
<dbReference type="OrthoDB" id="102511at2759"/>
<evidence type="ECO:0000256" key="10">
    <source>
        <dbReference type="SAM" id="MobiDB-lite"/>
    </source>
</evidence>
<protein>
    <recommendedName>
        <fullName evidence="9">Nucleoporin NUP188</fullName>
    </recommendedName>
</protein>
<evidence type="ECO:0000256" key="6">
    <source>
        <dbReference type="ARBA" id="ARBA00023132"/>
    </source>
</evidence>
<evidence type="ECO:0000256" key="1">
    <source>
        <dbReference type="ARBA" id="ARBA00004567"/>
    </source>
</evidence>
<comment type="subcellular location">
    <subcellularLocation>
        <location evidence="1">Nucleus</location>
        <location evidence="1">Nuclear pore complex</location>
    </subcellularLocation>
</comment>
<keyword evidence="6" id="KW-0906">Nuclear pore complex</keyword>